<name>A0AAN9L533_CANGL</name>
<dbReference type="AlphaFoldDB" id="A0AAN9L533"/>
<organism evidence="2 3">
    <name type="scientific">Canavalia gladiata</name>
    <name type="common">Sword bean</name>
    <name type="synonym">Dolichos gladiatus</name>
    <dbReference type="NCBI Taxonomy" id="3824"/>
    <lineage>
        <taxon>Eukaryota</taxon>
        <taxon>Viridiplantae</taxon>
        <taxon>Streptophyta</taxon>
        <taxon>Embryophyta</taxon>
        <taxon>Tracheophyta</taxon>
        <taxon>Spermatophyta</taxon>
        <taxon>Magnoliopsida</taxon>
        <taxon>eudicotyledons</taxon>
        <taxon>Gunneridae</taxon>
        <taxon>Pentapetalae</taxon>
        <taxon>rosids</taxon>
        <taxon>fabids</taxon>
        <taxon>Fabales</taxon>
        <taxon>Fabaceae</taxon>
        <taxon>Papilionoideae</taxon>
        <taxon>50 kb inversion clade</taxon>
        <taxon>NPAAA clade</taxon>
        <taxon>indigoferoid/millettioid clade</taxon>
        <taxon>Phaseoleae</taxon>
        <taxon>Canavalia</taxon>
    </lineage>
</organism>
<feature type="compositionally biased region" description="Basic and acidic residues" evidence="1">
    <location>
        <begin position="44"/>
        <end position="53"/>
    </location>
</feature>
<feature type="region of interest" description="Disordered" evidence="1">
    <location>
        <begin position="44"/>
        <end position="64"/>
    </location>
</feature>
<dbReference type="EMBL" id="JAYMYQ010000005">
    <property type="protein sequence ID" value="KAK7328856.1"/>
    <property type="molecule type" value="Genomic_DNA"/>
</dbReference>
<sequence>MSREGSALTFWDSPTKDQTEPKHIHVVLLAISISPDIRCLELHQTESQNRDDTNLDDANSNDANLPSMVLWSSHSKMMVKLNPNVSRK</sequence>
<proteinExistence type="predicted"/>
<protein>
    <submittedName>
        <fullName evidence="2">Uncharacterized protein</fullName>
    </submittedName>
</protein>
<evidence type="ECO:0000313" key="2">
    <source>
        <dbReference type="EMBL" id="KAK7328856.1"/>
    </source>
</evidence>
<keyword evidence="3" id="KW-1185">Reference proteome</keyword>
<dbReference type="Proteomes" id="UP001367508">
    <property type="component" value="Unassembled WGS sequence"/>
</dbReference>
<comment type="caution">
    <text evidence="2">The sequence shown here is derived from an EMBL/GenBank/DDBJ whole genome shotgun (WGS) entry which is preliminary data.</text>
</comment>
<accession>A0AAN9L533</accession>
<gene>
    <name evidence="2" type="ORF">VNO77_22982</name>
</gene>
<reference evidence="2 3" key="1">
    <citation type="submission" date="2024-01" db="EMBL/GenBank/DDBJ databases">
        <title>The genomes of 5 underutilized Papilionoideae crops provide insights into root nodulation and disease resistanc.</title>
        <authorList>
            <person name="Jiang F."/>
        </authorList>
    </citation>
    <scope>NUCLEOTIDE SEQUENCE [LARGE SCALE GENOMIC DNA]</scope>
    <source>
        <strain evidence="2">LVBAO_FW01</strain>
        <tissue evidence="2">Leaves</tissue>
    </source>
</reference>
<evidence type="ECO:0000256" key="1">
    <source>
        <dbReference type="SAM" id="MobiDB-lite"/>
    </source>
</evidence>
<evidence type="ECO:0000313" key="3">
    <source>
        <dbReference type="Proteomes" id="UP001367508"/>
    </source>
</evidence>